<dbReference type="EMBL" id="LWID01000001">
    <property type="protein sequence ID" value="MDG6895052.1"/>
    <property type="molecule type" value="Genomic_DNA"/>
</dbReference>
<keyword evidence="2" id="KW-1133">Transmembrane helix</keyword>
<evidence type="ECO:0000256" key="1">
    <source>
        <dbReference type="SAM" id="Coils"/>
    </source>
</evidence>
<comment type="caution">
    <text evidence="3">The sequence shown here is derived from an EMBL/GenBank/DDBJ whole genome shotgun (WGS) entry which is preliminary data.</text>
</comment>
<accession>A0A9X4PBE7</accession>
<dbReference type="Proteomes" id="UP001155500">
    <property type="component" value="Unassembled WGS sequence"/>
</dbReference>
<reference evidence="3" key="1">
    <citation type="submission" date="2016-03" db="EMBL/GenBank/DDBJ databases">
        <title>Co-evolution between Pasteurellaceae and their hosts.</title>
        <authorList>
            <person name="Hansen M.J."/>
            <person name="Bojesen A.M."/>
            <person name="Planet P."/>
        </authorList>
    </citation>
    <scope>NUCLEOTIDE SEQUENCE</scope>
    <source>
        <strain evidence="3">146/S8/89</strain>
    </source>
</reference>
<keyword evidence="2" id="KW-0812">Transmembrane</keyword>
<dbReference type="Gene3D" id="1.20.1270.70">
    <property type="entry name" value="Designed single chain three-helix bundle"/>
    <property type="match status" value="1"/>
</dbReference>
<keyword evidence="4" id="KW-1185">Reference proteome</keyword>
<gene>
    <name evidence="3" type="ORF">A6A20_05275</name>
</gene>
<dbReference type="RefSeq" id="WP_279572489.1">
    <property type="nucleotide sequence ID" value="NZ_LWID01000001.1"/>
</dbReference>
<proteinExistence type="predicted"/>
<sequence length="75" mass="8065">MNKEQNDKLDEILALTRAANSKIDRLGERVESLDSRLFELEKRMDKLGIKAVAAGGLGGAITAIGIEIIKASLGQ</sequence>
<organism evidence="3 4">
    <name type="scientific">Volucribacter amazonae</name>
    <dbReference type="NCBI Taxonomy" id="256731"/>
    <lineage>
        <taxon>Bacteria</taxon>
        <taxon>Pseudomonadati</taxon>
        <taxon>Pseudomonadota</taxon>
        <taxon>Gammaproteobacteria</taxon>
        <taxon>Pasteurellales</taxon>
        <taxon>Pasteurellaceae</taxon>
        <taxon>Volucribacter</taxon>
    </lineage>
</organism>
<protein>
    <recommendedName>
        <fullName evidence="5">Hemolysin XhlA</fullName>
    </recommendedName>
</protein>
<keyword evidence="2" id="KW-0472">Membrane</keyword>
<evidence type="ECO:0000313" key="4">
    <source>
        <dbReference type="Proteomes" id="UP001155500"/>
    </source>
</evidence>
<feature type="coiled-coil region" evidence="1">
    <location>
        <begin position="23"/>
        <end position="50"/>
    </location>
</feature>
<feature type="transmembrane region" description="Helical" evidence="2">
    <location>
        <begin position="47"/>
        <end position="69"/>
    </location>
</feature>
<keyword evidence="1" id="KW-0175">Coiled coil</keyword>
<evidence type="ECO:0008006" key="5">
    <source>
        <dbReference type="Google" id="ProtNLM"/>
    </source>
</evidence>
<name>A0A9X4PBE7_9PAST</name>
<evidence type="ECO:0000256" key="2">
    <source>
        <dbReference type="SAM" id="Phobius"/>
    </source>
</evidence>
<dbReference type="AlphaFoldDB" id="A0A9X4PBE7"/>
<evidence type="ECO:0000313" key="3">
    <source>
        <dbReference type="EMBL" id="MDG6895052.1"/>
    </source>
</evidence>